<dbReference type="InterPro" id="IPR004291">
    <property type="entry name" value="Transposase_IS66_central"/>
</dbReference>
<evidence type="ECO:0000256" key="2">
    <source>
        <dbReference type="SAM" id="MobiDB-lite"/>
    </source>
</evidence>
<organism evidence="7 8">
    <name type="scientific">Lacticaseibacillus mingshuiensis</name>
    <dbReference type="NCBI Taxonomy" id="2799574"/>
    <lineage>
        <taxon>Bacteria</taxon>
        <taxon>Bacillati</taxon>
        <taxon>Bacillota</taxon>
        <taxon>Bacilli</taxon>
        <taxon>Lactobacillales</taxon>
        <taxon>Lactobacillaceae</taxon>
        <taxon>Lacticaseibacillus</taxon>
    </lineage>
</organism>
<feature type="compositionally biased region" description="Polar residues" evidence="2">
    <location>
        <begin position="66"/>
        <end position="78"/>
    </location>
</feature>
<evidence type="ECO:0000313" key="8">
    <source>
        <dbReference type="Proteomes" id="UP001597196"/>
    </source>
</evidence>
<dbReference type="RefSeq" id="WP_379888331.1">
    <property type="nucleotide sequence ID" value="NZ_JBHTOC010000036.1"/>
</dbReference>
<feature type="domain" description="Transposase TnpC homeodomain" evidence="5">
    <location>
        <begin position="26"/>
        <end position="97"/>
    </location>
</feature>
<evidence type="ECO:0000259" key="3">
    <source>
        <dbReference type="Pfam" id="PF03050"/>
    </source>
</evidence>
<dbReference type="InterPro" id="IPR052344">
    <property type="entry name" value="Transposase-related"/>
</dbReference>
<feature type="region of interest" description="Disordered" evidence="2">
    <location>
        <begin position="64"/>
        <end position="83"/>
    </location>
</feature>
<evidence type="ECO:0000259" key="4">
    <source>
        <dbReference type="Pfam" id="PF13005"/>
    </source>
</evidence>
<keyword evidence="8" id="KW-1185">Reference proteome</keyword>
<protein>
    <submittedName>
        <fullName evidence="7">IS66 family transposase</fullName>
    </submittedName>
</protein>
<feature type="coiled-coil region" evidence="1">
    <location>
        <begin position="9"/>
        <end position="36"/>
    </location>
</feature>
<dbReference type="InterPro" id="IPR024474">
    <property type="entry name" value="Znf_dom_IS66"/>
</dbReference>
<keyword evidence="1" id="KW-0175">Coiled coil</keyword>
<dbReference type="PANTHER" id="PTHR33678:SF1">
    <property type="entry name" value="BLL1576 PROTEIN"/>
    <property type="match status" value="1"/>
</dbReference>
<name>A0ABW4CMJ5_9LACO</name>
<sequence length="508" mass="58482">MTTTTEDLLKQALDQNRELMKQIQTLTEQVAYLTRKIYGSHSEKMTDPNQLSLLEEGSVFTDPELTGQQSEETVVTSTRKPKRKRVETIDPNLPVEETIIYRQSDLCEDGHQLTKMGKHLVREQVQHIPGRLYVEKIYEQTYKCSACEQQDGQSHLYQGRAPQALIPHSIATSSLVAEVLHQKYTLGTPLYRQIKEWNRAGILVSESTLTNWVIKTAELARPVYDLLHSHLISQRFLQGDETPFQVLKEPGKRAQSKSYIWVERSISRTEQQVVYYAYGDTRSGKFAQHIYTGFTGVLQCDGYSGYNSLGDSVTRVGCWAHVRRKFYDDATKVKEQFRSTIPLELLNKMFKLEEQWKDLTAEERRRHRQAELKPLIDQFWAWCDTANPTPKSRLGVALTYAINQRQLLNRVLDYGEIDLSNNASERNMKAFVIGRKNWLFATSPRGAEANAIWMTIVETAKANGLDPRRYIENLLEWIPQLPAFVKPEELEGYLPWNIETESSSTINA</sequence>
<dbReference type="Pfam" id="PF03050">
    <property type="entry name" value="DDE_Tnp_IS66"/>
    <property type="match status" value="1"/>
</dbReference>
<dbReference type="PANTHER" id="PTHR33678">
    <property type="entry name" value="BLL1576 PROTEIN"/>
    <property type="match status" value="1"/>
</dbReference>
<evidence type="ECO:0000259" key="6">
    <source>
        <dbReference type="Pfam" id="PF13817"/>
    </source>
</evidence>
<evidence type="ECO:0000259" key="5">
    <source>
        <dbReference type="Pfam" id="PF13007"/>
    </source>
</evidence>
<evidence type="ECO:0000256" key="1">
    <source>
        <dbReference type="SAM" id="Coils"/>
    </source>
</evidence>
<comment type="caution">
    <text evidence="7">The sequence shown here is derived from an EMBL/GenBank/DDBJ whole genome shotgun (WGS) entry which is preliminary data.</text>
</comment>
<dbReference type="InterPro" id="IPR039552">
    <property type="entry name" value="IS66_C"/>
</dbReference>
<dbReference type="EMBL" id="JBHTOC010000036">
    <property type="protein sequence ID" value="MFD1431073.1"/>
    <property type="molecule type" value="Genomic_DNA"/>
</dbReference>
<dbReference type="Proteomes" id="UP001597196">
    <property type="component" value="Unassembled WGS sequence"/>
</dbReference>
<feature type="domain" description="Transposase IS66 C-terminal" evidence="6">
    <location>
        <begin position="455"/>
        <end position="496"/>
    </location>
</feature>
<gene>
    <name evidence="7" type="ORF">ACFQ4P_12755</name>
</gene>
<dbReference type="Pfam" id="PF13005">
    <property type="entry name" value="zf-IS66"/>
    <property type="match status" value="1"/>
</dbReference>
<reference evidence="8" key="1">
    <citation type="journal article" date="2019" name="Int. J. Syst. Evol. Microbiol.">
        <title>The Global Catalogue of Microorganisms (GCM) 10K type strain sequencing project: providing services to taxonomists for standard genome sequencing and annotation.</title>
        <authorList>
            <consortium name="The Broad Institute Genomics Platform"/>
            <consortium name="The Broad Institute Genome Sequencing Center for Infectious Disease"/>
            <person name="Wu L."/>
            <person name="Ma J."/>
        </authorList>
    </citation>
    <scope>NUCLEOTIDE SEQUENCE [LARGE SCALE GENOMIC DNA]</scope>
    <source>
        <strain evidence="8">CCM 8980</strain>
    </source>
</reference>
<feature type="domain" description="Transposase IS66 central" evidence="3">
    <location>
        <begin position="168"/>
        <end position="448"/>
    </location>
</feature>
<evidence type="ECO:0000313" key="7">
    <source>
        <dbReference type="EMBL" id="MFD1431073.1"/>
    </source>
</evidence>
<dbReference type="Pfam" id="PF13007">
    <property type="entry name" value="LZ_Tnp_IS66"/>
    <property type="match status" value="1"/>
</dbReference>
<dbReference type="NCBIfam" id="NF033517">
    <property type="entry name" value="transpos_IS66"/>
    <property type="match status" value="1"/>
</dbReference>
<dbReference type="InterPro" id="IPR024463">
    <property type="entry name" value="Transposase_TnpC_homeodom"/>
</dbReference>
<accession>A0ABW4CMJ5</accession>
<dbReference type="Pfam" id="PF13817">
    <property type="entry name" value="DDE_Tnp_IS66_C"/>
    <property type="match status" value="1"/>
</dbReference>
<proteinExistence type="predicted"/>
<feature type="domain" description="Transposase IS66 zinc-finger binding" evidence="4">
    <location>
        <begin position="107"/>
        <end position="148"/>
    </location>
</feature>